<keyword evidence="1" id="KW-0812">Transmembrane</keyword>
<keyword evidence="3" id="KW-1185">Reference proteome</keyword>
<reference evidence="2 3" key="1">
    <citation type="submission" date="2019-11" db="EMBL/GenBank/DDBJ databases">
        <authorList>
            <person name="Lewis R."/>
            <person name="Clooney A.G."/>
            <person name="Stockdale S.R."/>
            <person name="Buttimer C."/>
            <person name="Draper L.A."/>
            <person name="Ross R.P."/>
            <person name="Hill C."/>
        </authorList>
    </citation>
    <scope>NUCLEOTIDE SEQUENCE [LARGE SCALE GENOMIC DNA]</scope>
</reference>
<dbReference type="Proteomes" id="UP000464669">
    <property type="component" value="Segment"/>
</dbReference>
<evidence type="ECO:0000313" key="2">
    <source>
        <dbReference type="EMBL" id="QGH71873.1"/>
    </source>
</evidence>
<name>A0A6B7ZEC0_9CAUD</name>
<gene>
    <name evidence="2" type="ORF">N1M2_10</name>
</gene>
<keyword evidence="1" id="KW-0472">Membrane</keyword>
<protein>
    <submittedName>
        <fullName evidence="2">Uncharacterized protein</fullName>
    </submittedName>
</protein>
<sequence>MDIVIIALDVFIGFALGYLTRELLTKRKQRKEKAKEATALIKEMELPPKAVLNAIAIHLTSVFSIKYLTSVDECEEFIESELNRYLGLAKELTWRYRWTAPDAMELRISYKGQTMKLGLAITVTKR</sequence>
<keyword evidence="1" id="KW-1133">Transmembrane helix</keyword>
<accession>A0A6B7ZEC0</accession>
<evidence type="ECO:0000313" key="3">
    <source>
        <dbReference type="Proteomes" id="UP000464669"/>
    </source>
</evidence>
<feature type="transmembrane region" description="Helical" evidence="1">
    <location>
        <begin position="6"/>
        <end position="24"/>
    </location>
</feature>
<organism evidence="2 3">
    <name type="scientific">Klebsiella phage N1M2</name>
    <dbReference type="NCBI Taxonomy" id="2664939"/>
    <lineage>
        <taxon>Viruses</taxon>
        <taxon>Duplodnaviria</taxon>
        <taxon>Heunggongvirae</taxon>
        <taxon>Uroviricota</taxon>
        <taxon>Caudoviricetes</taxon>
        <taxon>Chimalliviridae</taxon>
        <taxon>Nimduovirus</taxon>
        <taxon>Nimduovirus N1M2</taxon>
    </lineage>
</organism>
<proteinExistence type="predicted"/>
<dbReference type="EMBL" id="MN642089">
    <property type="protein sequence ID" value="QGH71873.1"/>
    <property type="molecule type" value="Genomic_DNA"/>
</dbReference>
<evidence type="ECO:0000256" key="1">
    <source>
        <dbReference type="SAM" id="Phobius"/>
    </source>
</evidence>